<dbReference type="Proteomes" id="UP000324104">
    <property type="component" value="Unassembled WGS sequence"/>
</dbReference>
<dbReference type="AlphaFoldDB" id="A0A5D5AI09"/>
<comment type="caution">
    <text evidence="2">The sequence shown here is derived from an EMBL/GenBank/DDBJ whole genome shotgun (WGS) entry which is preliminary data.</text>
</comment>
<keyword evidence="1" id="KW-1133">Transmembrane helix</keyword>
<evidence type="ECO:0000313" key="2">
    <source>
        <dbReference type="EMBL" id="TYT60754.1"/>
    </source>
</evidence>
<sequence>MLSAIISFFIPGVGQIYNGQTKRGGIILGAYVVFWIVVFVTMLLFIGFLLMFLSPLFHIGAAADAYLQAGKINDGEITV</sequence>
<feature type="transmembrane region" description="Helical" evidence="1">
    <location>
        <begin position="30"/>
        <end position="53"/>
    </location>
</feature>
<evidence type="ECO:0000256" key="1">
    <source>
        <dbReference type="SAM" id="Phobius"/>
    </source>
</evidence>
<keyword evidence="1" id="KW-0812">Transmembrane</keyword>
<keyword evidence="3" id="KW-1185">Reference proteome</keyword>
<name>A0A5D5AI09_9EURY</name>
<proteinExistence type="predicted"/>
<dbReference type="EMBL" id="VTAW01000031">
    <property type="protein sequence ID" value="TYT60754.1"/>
    <property type="molecule type" value="Genomic_DNA"/>
</dbReference>
<organism evidence="2 3">
    <name type="scientific">Natrialba swarupiae</name>
    <dbReference type="NCBI Taxonomy" id="2448032"/>
    <lineage>
        <taxon>Archaea</taxon>
        <taxon>Methanobacteriati</taxon>
        <taxon>Methanobacteriota</taxon>
        <taxon>Stenosarchaea group</taxon>
        <taxon>Halobacteria</taxon>
        <taxon>Halobacteriales</taxon>
        <taxon>Natrialbaceae</taxon>
        <taxon>Natrialba</taxon>
    </lineage>
</organism>
<keyword evidence="1" id="KW-0472">Membrane</keyword>
<evidence type="ECO:0008006" key="4">
    <source>
        <dbReference type="Google" id="ProtNLM"/>
    </source>
</evidence>
<gene>
    <name evidence="2" type="ORF">FYC77_17315</name>
</gene>
<reference evidence="2 3" key="1">
    <citation type="submission" date="2019-08" db="EMBL/GenBank/DDBJ databases">
        <title>Archaea genome.</title>
        <authorList>
            <person name="Kajale S."/>
            <person name="Shouche Y."/>
            <person name="Deshpande N."/>
            <person name="Sharma A."/>
        </authorList>
    </citation>
    <scope>NUCLEOTIDE SEQUENCE [LARGE SCALE GENOMIC DNA]</scope>
    <source>
        <strain evidence="2 3">ESP3B_9</strain>
    </source>
</reference>
<protein>
    <recommendedName>
        <fullName evidence="4">TM2 domain-containing protein</fullName>
    </recommendedName>
</protein>
<accession>A0A5D5AI09</accession>
<evidence type="ECO:0000313" key="3">
    <source>
        <dbReference type="Proteomes" id="UP000324104"/>
    </source>
</evidence>